<evidence type="ECO:0000259" key="16">
    <source>
        <dbReference type="Pfam" id="PF17655"/>
    </source>
</evidence>
<feature type="region of interest" description="Disordered" evidence="13">
    <location>
        <begin position="599"/>
        <end position="641"/>
    </location>
</feature>
<protein>
    <submittedName>
        <fullName evidence="17">Inward rectifier potassium channel</fullName>
    </submittedName>
</protein>
<evidence type="ECO:0000256" key="2">
    <source>
        <dbReference type="ARBA" id="ARBA00022448"/>
    </source>
</evidence>
<feature type="domain" description="Inward rectifier potassium channel C-terminal" evidence="16">
    <location>
        <begin position="196"/>
        <end position="368"/>
    </location>
</feature>
<dbReference type="Gene3D" id="2.60.40.1400">
    <property type="entry name" value="G protein-activated inward rectifier potassium channel 1"/>
    <property type="match status" value="2"/>
</dbReference>
<dbReference type="PANTHER" id="PTHR11767">
    <property type="entry name" value="INWARD RECTIFIER POTASSIUM CHANNEL"/>
    <property type="match status" value="1"/>
</dbReference>
<feature type="domain" description="Potassium channel inwardly rectifying transmembrane" evidence="15">
    <location>
        <begin position="67"/>
        <end position="189"/>
    </location>
</feature>
<evidence type="ECO:0000256" key="3">
    <source>
        <dbReference type="ARBA" id="ARBA00022538"/>
    </source>
</evidence>
<evidence type="ECO:0000256" key="6">
    <source>
        <dbReference type="ARBA" id="ARBA00022958"/>
    </source>
</evidence>
<feature type="compositionally biased region" description="Basic and acidic residues" evidence="13">
    <location>
        <begin position="624"/>
        <end position="633"/>
    </location>
</feature>
<keyword evidence="3 12" id="KW-0633">Potassium transport</keyword>
<feature type="region of interest" description="Disordered" evidence="13">
    <location>
        <begin position="1546"/>
        <end position="1573"/>
    </location>
</feature>
<dbReference type="SUPFAM" id="SSF81324">
    <property type="entry name" value="Voltage-gated potassium channels"/>
    <property type="match status" value="2"/>
</dbReference>
<dbReference type="InterPro" id="IPR016449">
    <property type="entry name" value="K_chnl_inward-rec_Kir"/>
</dbReference>
<keyword evidence="5 12" id="KW-0851">Voltage-gated channel</keyword>
<feature type="transmembrane region" description="Helical" evidence="14">
    <location>
        <begin position="80"/>
        <end position="103"/>
    </location>
</feature>
<feature type="compositionally biased region" description="Polar residues" evidence="13">
    <location>
        <begin position="679"/>
        <end position="690"/>
    </location>
</feature>
<keyword evidence="9 14" id="KW-0472">Membrane</keyword>
<dbReference type="GO" id="GO:0034702">
    <property type="term" value="C:monoatomic ion channel complex"/>
    <property type="evidence" value="ECO:0007669"/>
    <property type="project" value="UniProtKB-KW"/>
</dbReference>
<dbReference type="FunFam" id="1.10.287.70:FF:000078">
    <property type="entry name" value="Putative Inward rectifier potassium channel"/>
    <property type="match status" value="2"/>
</dbReference>
<dbReference type="InterPro" id="IPR040445">
    <property type="entry name" value="Kir_TM"/>
</dbReference>
<feature type="domain" description="Potassium channel inwardly rectifying transmembrane" evidence="15">
    <location>
        <begin position="897"/>
        <end position="1043"/>
    </location>
</feature>
<evidence type="ECO:0000256" key="8">
    <source>
        <dbReference type="ARBA" id="ARBA00023065"/>
    </source>
</evidence>
<comment type="subcellular location">
    <subcellularLocation>
        <location evidence="1 12">Membrane</location>
        <topology evidence="1 12">Multi-pass membrane protein</topology>
    </subcellularLocation>
</comment>
<feature type="compositionally biased region" description="Basic and acidic residues" evidence="13">
    <location>
        <begin position="1546"/>
        <end position="1565"/>
    </location>
</feature>
<comment type="similarity">
    <text evidence="12">Belongs to the inward rectifier-type potassium channel (TC 1.A.2.1) family.</text>
</comment>
<feature type="compositionally biased region" description="Polar residues" evidence="13">
    <location>
        <begin position="775"/>
        <end position="794"/>
    </location>
</feature>
<dbReference type="GO" id="GO:1990573">
    <property type="term" value="P:potassium ion import across plasma membrane"/>
    <property type="evidence" value="ECO:0007669"/>
    <property type="project" value="TreeGrafter"/>
</dbReference>
<evidence type="ECO:0000256" key="9">
    <source>
        <dbReference type="ARBA" id="ARBA00023136"/>
    </source>
</evidence>
<name>A0A2A3EA47_APICC</name>
<dbReference type="GO" id="GO:0005886">
    <property type="term" value="C:plasma membrane"/>
    <property type="evidence" value="ECO:0007669"/>
    <property type="project" value="TreeGrafter"/>
</dbReference>
<feature type="transmembrane region" description="Helical" evidence="14">
    <location>
        <begin position="1922"/>
        <end position="1942"/>
    </location>
</feature>
<evidence type="ECO:0000313" key="18">
    <source>
        <dbReference type="Proteomes" id="UP000242457"/>
    </source>
</evidence>
<keyword evidence="10 12" id="KW-0407">Ion channel</keyword>
<feature type="region of interest" description="Disordered" evidence="13">
    <location>
        <begin position="491"/>
        <end position="518"/>
    </location>
</feature>
<evidence type="ECO:0000256" key="5">
    <source>
        <dbReference type="ARBA" id="ARBA00022882"/>
    </source>
</evidence>
<dbReference type="GO" id="GO:0034765">
    <property type="term" value="P:regulation of monoatomic ion transmembrane transport"/>
    <property type="evidence" value="ECO:0007669"/>
    <property type="project" value="TreeGrafter"/>
</dbReference>
<comment type="catalytic activity">
    <reaction evidence="11">
        <text>K(+)(in) = K(+)(out)</text>
        <dbReference type="Rhea" id="RHEA:29463"/>
        <dbReference type="ChEBI" id="CHEBI:29103"/>
    </reaction>
</comment>
<dbReference type="OrthoDB" id="273257at2759"/>
<evidence type="ECO:0000259" key="15">
    <source>
        <dbReference type="Pfam" id="PF01007"/>
    </source>
</evidence>
<dbReference type="PANTHER" id="PTHR11767:SF113">
    <property type="entry name" value="INWARDLY RECTIFYING POTASSIUM CHANNEL 2, ISOFORM D"/>
    <property type="match status" value="1"/>
</dbReference>
<dbReference type="FunFam" id="2.60.40.1400:FF:000001">
    <property type="entry name" value="G protein-activated inward rectifier potassium channel 2"/>
    <property type="match status" value="2"/>
</dbReference>
<dbReference type="InterPro" id="IPR041647">
    <property type="entry name" value="IRK_C"/>
</dbReference>
<feature type="region of interest" description="Disordered" evidence="13">
    <location>
        <begin position="761"/>
        <end position="794"/>
    </location>
</feature>
<evidence type="ECO:0000256" key="1">
    <source>
        <dbReference type="ARBA" id="ARBA00004141"/>
    </source>
</evidence>
<dbReference type="InterPro" id="IPR013518">
    <property type="entry name" value="K_chnl_inward-rec_Kir_cyto"/>
</dbReference>
<dbReference type="PRINTS" id="PR01320">
    <property type="entry name" value="KIRCHANNEL"/>
</dbReference>
<dbReference type="STRING" id="94128.A0A2A3EA47"/>
<feature type="compositionally biased region" description="Basic and acidic residues" evidence="13">
    <location>
        <begin position="599"/>
        <end position="610"/>
    </location>
</feature>
<keyword evidence="6 12" id="KW-0630">Potassium</keyword>
<dbReference type="SUPFAM" id="SSF81296">
    <property type="entry name" value="E set domains"/>
    <property type="match status" value="2"/>
</dbReference>
<proteinExistence type="inferred from homology"/>
<sequence>MTESRAITNSRVKAHTYHPSEHTGDNDSFKGGKVSGPVRLSIFWHIAPRIDRSILASNELCPLALASDIFTTLVDAQWRWTLLVFSMNFLLSWLGFALIWWLIAYSHGDLDPENHANSNSTFIPCIENIRGFTSSFLFSIETQHTIGYGSKHPTDECPEAVFVICIQSMTGVILQAFMVGIVFAKLSRPKKRTQTLLFSRNAVICQRDGQPCLMFRVGDMRKSHIIEAHVRAQMIKRKVTREGELLPFFQTELKVGSDGEEDKILFIWPTTIVHKIDEQSPLYHISASDMLRERFEIVVILEGVIESTGMTTQARSSYLPSEILWGHRFEHIITFKKETGEYEVNYTLFNNTYEVDTPLCSAADLDKIKAMQRAKGERMSSTGFAHYRDASSSSLTTGSGSSLASSTGGLHMNVPMTSLTPIPVMITSPDGSLRRESMQSGQTEMKPPIFYTHNETRYTYRIILVPPVFGQRAFFELSARRFRESGGLRPRVGGYKRDVEEESRAEPGGEEDAQGAVQNHVRFEEERVQGRDKKIQLAANHGSNPDQHSPEITLATAFRGQVFSVHDIPEKRKSLENLITMRSIRRNDCNPMTRHAKFVESTEPHRDPSPHPHLSPPRRYSLGENHRARDQHQPAKKTSFILGDDEHHVIEMDQERSGSFVAGNDHRHVIDIESDPVSKLSSRQQTLDASKTNHHHHHPRNDASSGPQEQNLQEEGEGEVKILRKLCALGRSLLLQYASEWQSGGMEEPQKLFRLPGTIEEEEEKDNEDRRRQQLQENPNTADSPLLEQRNTGTLSSLPRYVTLVRVSTQSSSIGGGVGRQDSTSEEKEEAEMNGNVAKDPISKSSSPDREEKEKLLTSLTQPAPVIVKLQKSSNSSFRSRSRYRAWPTRKLRRRAVLKNGDCNVLQSRISRRSLRFLRDIFTTLVDTQWRWMLLCFSLSFVLSWLGFAVIWWLIAFSHGDFEERHLPPYQIENNWTPCVNNIFSFTSCFLFSIETQHTIGYGSRGTTEECPEAIFVMCIQSIVGVMIQAFMVGIVFAKMSRPKQRTQTLLFSRNAVICQRDGELCLMFRVGDMRKSHIIGAAIRAQLIRSRTTKEGEVLSQNQQELAVGTDGQNGNLFFIWPTTIVHRINEESPFYNMSAEDMLTERFEIVAILEGTIESTGQTTQARSSYLPQEILWGYRFEPMVTYSKERQGYEVDYSLFNSTTQVGTPLCSGRELAEFYKAQEELRHGNGTVIVDEDFLTESCQESQCHCGHRATSHHHHHHHHHHLNHHPNHHLNYLDSGRSETSADEATTSCRNAYREPIYHHGPPIPHRNDNPHFKILDLDPDGIQVMGEVDLQHLPDAVNKEILKNSREIIFEEPETSREGSPLLLLKSNRRNSAAKHPLLDEERRSLNSSKRSLCHRSILRGCFEEEKRSLDGSRRNLHGSRKYLLIPIDASKEAGGKENFAKRQMTESRECLNGGRRMIWPKSKETAEPETRRRLNSNDDRLEDISILEVGASSNAYFIKLDNQNWSTTDYCYIETAARKHPEFNIYLINLMRDEPNKESSNRSSIDRTKLESRSNDSNYYPRSPILSAEDRLRQRLVAGNENIRNINVSIEKFFKGSKLSKVAKKLGDDVLEIAAKAQLLWSVPGVALKPNMFCSLDFVKNFLCNNNKEECLPDKLATIEPENDIQLTGVPCQAFMGFVVQEISKNHHNGKHTLREAVEKYCPRLYYCPEIRILNSRPKCPTDALNCPTVYSTNWTTGVHTMRPLHHGKLDLRDHTRPHWDLVPFDVERDLKLMTSILGIEHYTLIMLGAITVSDSKTIIFQLNIFSNEYPMLHTPWLLMQLCVIIVELIVFCVKMFLDGLHVKRDEILLAVLTVHNWLQVEALYLALMCFVIHCLSCITLETGGRSSYGNPMTKSAAFNAIFRRTYNLKIIILITNVITGLITTLMMILADKYNIPYLYLPWLVNTMKGMTLCEGPALFNIANTLLSNTTLPITIFVLTTFFLYVEEFCIWSNIFFKFQHCWKNYHNEKHFIMEKTKKRLYDMHNKKLLSQDNIENEADVGYKKLKFKQKPIEFCNINDRISTDVRLRPVKSSMFDNGNFIRNQLLDITG</sequence>
<feature type="transmembrane region" description="Helical" evidence="14">
    <location>
        <begin position="1985"/>
        <end position="2008"/>
    </location>
</feature>
<dbReference type="InterPro" id="IPR014756">
    <property type="entry name" value="Ig_E-set"/>
</dbReference>
<feature type="transmembrane region" description="Helical" evidence="14">
    <location>
        <begin position="1828"/>
        <end position="1849"/>
    </location>
</feature>
<feature type="transmembrane region" description="Helical" evidence="14">
    <location>
        <begin position="1014"/>
        <end position="1038"/>
    </location>
</feature>
<dbReference type="Pfam" id="PF01007">
    <property type="entry name" value="IRK"/>
    <property type="match status" value="2"/>
</dbReference>
<dbReference type="Pfam" id="PF17655">
    <property type="entry name" value="IRK_C"/>
    <property type="match status" value="2"/>
</dbReference>
<evidence type="ECO:0000256" key="11">
    <source>
        <dbReference type="ARBA" id="ARBA00034430"/>
    </source>
</evidence>
<evidence type="ECO:0000313" key="17">
    <source>
        <dbReference type="EMBL" id="PBC28354.1"/>
    </source>
</evidence>
<evidence type="ECO:0000256" key="12">
    <source>
        <dbReference type="RuleBase" id="RU003822"/>
    </source>
</evidence>
<gene>
    <name evidence="17" type="ORF">APICC_03730</name>
</gene>
<keyword evidence="18" id="KW-1185">Reference proteome</keyword>
<feature type="compositionally biased region" description="Basic and acidic residues" evidence="13">
    <location>
        <begin position="495"/>
        <end position="507"/>
    </location>
</feature>
<evidence type="ECO:0000256" key="10">
    <source>
        <dbReference type="ARBA" id="ARBA00023303"/>
    </source>
</evidence>
<organism evidence="17 18">
    <name type="scientific">Apis cerana cerana</name>
    <name type="common">Oriental honeybee</name>
    <dbReference type="NCBI Taxonomy" id="94128"/>
    <lineage>
        <taxon>Eukaryota</taxon>
        <taxon>Metazoa</taxon>
        <taxon>Ecdysozoa</taxon>
        <taxon>Arthropoda</taxon>
        <taxon>Hexapoda</taxon>
        <taxon>Insecta</taxon>
        <taxon>Pterygota</taxon>
        <taxon>Neoptera</taxon>
        <taxon>Endopterygota</taxon>
        <taxon>Hymenoptera</taxon>
        <taxon>Apocrita</taxon>
        <taxon>Aculeata</taxon>
        <taxon>Apoidea</taxon>
        <taxon>Anthophila</taxon>
        <taxon>Apidae</taxon>
        <taxon>Apis</taxon>
    </lineage>
</organism>
<evidence type="ECO:0000256" key="4">
    <source>
        <dbReference type="ARBA" id="ARBA00022692"/>
    </source>
</evidence>
<keyword evidence="7 14" id="KW-1133">Transmembrane helix</keyword>
<evidence type="ECO:0000256" key="7">
    <source>
        <dbReference type="ARBA" id="ARBA00022989"/>
    </source>
</evidence>
<evidence type="ECO:0000256" key="14">
    <source>
        <dbReference type="SAM" id="Phobius"/>
    </source>
</evidence>
<feature type="region of interest" description="Disordered" evidence="13">
    <location>
        <begin position="671"/>
        <end position="717"/>
    </location>
</feature>
<feature type="transmembrane region" description="Helical" evidence="14">
    <location>
        <begin position="160"/>
        <end position="184"/>
    </location>
</feature>
<evidence type="ECO:0000256" key="13">
    <source>
        <dbReference type="SAM" id="MobiDB-lite"/>
    </source>
</evidence>
<feature type="transmembrane region" description="Helical" evidence="14">
    <location>
        <begin position="932"/>
        <end position="955"/>
    </location>
</feature>
<keyword evidence="8 12" id="KW-0406">Ion transport</keyword>
<feature type="domain" description="Inward rectifier potassium channel C-terminal" evidence="16">
    <location>
        <begin position="1050"/>
        <end position="1221"/>
    </location>
</feature>
<feature type="region of interest" description="Disordered" evidence="13">
    <location>
        <begin position="812"/>
        <end position="856"/>
    </location>
</feature>
<keyword evidence="4 12" id="KW-0812">Transmembrane</keyword>
<dbReference type="GO" id="GO:0005242">
    <property type="term" value="F:inward rectifier potassium channel activity"/>
    <property type="evidence" value="ECO:0007669"/>
    <property type="project" value="InterPro"/>
</dbReference>
<accession>A0A2A3EA47</accession>
<dbReference type="Proteomes" id="UP000242457">
    <property type="component" value="Unassembled WGS sequence"/>
</dbReference>
<dbReference type="EMBL" id="KZ288313">
    <property type="protein sequence ID" value="PBC28354.1"/>
    <property type="molecule type" value="Genomic_DNA"/>
</dbReference>
<dbReference type="Gene3D" id="1.10.287.70">
    <property type="match status" value="2"/>
</dbReference>
<feature type="compositionally biased region" description="Basic and acidic residues" evidence="13">
    <location>
        <begin position="847"/>
        <end position="856"/>
    </location>
</feature>
<keyword evidence="2 12" id="KW-0813">Transport</keyword>
<reference evidence="17 18" key="1">
    <citation type="submission" date="2014-07" db="EMBL/GenBank/DDBJ databases">
        <title>Genomic and transcriptomic analysis on Apis cerana provide comprehensive insights into honey bee biology.</title>
        <authorList>
            <person name="Diao Q."/>
            <person name="Sun L."/>
            <person name="Zheng H."/>
            <person name="Zheng H."/>
            <person name="Xu S."/>
            <person name="Wang S."/>
            <person name="Zeng Z."/>
            <person name="Hu F."/>
            <person name="Su S."/>
            <person name="Wu J."/>
        </authorList>
    </citation>
    <scope>NUCLEOTIDE SEQUENCE [LARGE SCALE GENOMIC DNA]</scope>
    <source>
        <tissue evidence="17">Pupae without intestine</tissue>
    </source>
</reference>